<dbReference type="GO" id="GO:0016491">
    <property type="term" value="F:oxidoreductase activity"/>
    <property type="evidence" value="ECO:0007669"/>
    <property type="project" value="UniProtKB-KW"/>
</dbReference>
<dbReference type="SUPFAM" id="SSF51735">
    <property type="entry name" value="NAD(P)-binding Rossmann-fold domains"/>
    <property type="match status" value="1"/>
</dbReference>
<reference evidence="4" key="1">
    <citation type="journal article" date="2019" name="Environ. Microbiol.">
        <title>Fungal ecological strategies reflected in gene transcription - a case study of two litter decomposers.</title>
        <authorList>
            <person name="Barbi F."/>
            <person name="Kohler A."/>
            <person name="Barry K."/>
            <person name="Baskaran P."/>
            <person name="Daum C."/>
            <person name="Fauchery L."/>
            <person name="Ihrmark K."/>
            <person name="Kuo A."/>
            <person name="LaButti K."/>
            <person name="Lipzen A."/>
            <person name="Morin E."/>
            <person name="Grigoriev I.V."/>
            <person name="Henrissat B."/>
            <person name="Lindahl B."/>
            <person name="Martin F."/>
        </authorList>
    </citation>
    <scope>NUCLEOTIDE SEQUENCE</scope>
    <source>
        <strain evidence="4">JB14</strain>
    </source>
</reference>
<organism evidence="4 5">
    <name type="scientific">Gymnopus androsaceus JB14</name>
    <dbReference type="NCBI Taxonomy" id="1447944"/>
    <lineage>
        <taxon>Eukaryota</taxon>
        <taxon>Fungi</taxon>
        <taxon>Dikarya</taxon>
        <taxon>Basidiomycota</taxon>
        <taxon>Agaricomycotina</taxon>
        <taxon>Agaricomycetes</taxon>
        <taxon>Agaricomycetidae</taxon>
        <taxon>Agaricales</taxon>
        <taxon>Marasmiineae</taxon>
        <taxon>Omphalotaceae</taxon>
        <taxon>Gymnopus</taxon>
    </lineage>
</organism>
<dbReference type="InterPro" id="IPR052228">
    <property type="entry name" value="Sec_Metab_Biosynth_Oxidored"/>
</dbReference>
<accession>A0A6A4HT58</accession>
<evidence type="ECO:0000259" key="3">
    <source>
        <dbReference type="Pfam" id="PF08659"/>
    </source>
</evidence>
<name>A0A6A4HT58_9AGAR</name>
<evidence type="ECO:0000256" key="2">
    <source>
        <dbReference type="SAM" id="Phobius"/>
    </source>
</evidence>
<sequence length="319" mass="35364">MDLLKPLPISLALVTVGVAAFFRILASNRVRLAQAQQDLVNVKLSSSSHVPVAIFVGGTAGIGQGMAEALALKTNGNCHIILIGRNETAAKAIISKFPKPTVPGAKHEFVRCDATLMKNIEQTTKELLARDETEEGMDSKFALAYYGRFKFIRDLTPTLENARRNGEEAKVYMVAGPGRGKYIDWNDLGLKRTKSFLLEFRAQLPLYLDIILQELAARVPFPIVHADPGIVRTTLGSNAVWPVPYILKLIFILCYPWTLSYSESGVYMLRAMLVTAKGSGVWSVGKHGYVLPEGSIHVASEQERRRLWEHTVEETNIKE</sequence>
<dbReference type="InterPro" id="IPR036291">
    <property type="entry name" value="NAD(P)-bd_dom_sf"/>
</dbReference>
<dbReference type="AlphaFoldDB" id="A0A6A4HT58"/>
<evidence type="ECO:0000256" key="1">
    <source>
        <dbReference type="ARBA" id="ARBA00023002"/>
    </source>
</evidence>
<feature type="domain" description="Ketoreductase (KR)" evidence="3">
    <location>
        <begin position="54"/>
        <end position="130"/>
    </location>
</feature>
<dbReference type="InterPro" id="IPR013968">
    <property type="entry name" value="PKS_KR"/>
</dbReference>
<evidence type="ECO:0000313" key="4">
    <source>
        <dbReference type="EMBL" id="KAE9400147.1"/>
    </source>
</evidence>
<dbReference type="PANTHER" id="PTHR47534:SF3">
    <property type="entry name" value="ALCOHOL DEHYDROGENASE-LIKE C-TERMINAL DOMAIN-CONTAINING PROTEIN"/>
    <property type="match status" value="1"/>
</dbReference>
<dbReference type="EMBL" id="ML769460">
    <property type="protein sequence ID" value="KAE9400147.1"/>
    <property type="molecule type" value="Genomic_DNA"/>
</dbReference>
<dbReference type="PANTHER" id="PTHR47534">
    <property type="entry name" value="YALI0E05731P"/>
    <property type="match status" value="1"/>
</dbReference>
<keyword evidence="5" id="KW-1185">Reference proteome</keyword>
<dbReference type="Pfam" id="PF08659">
    <property type="entry name" value="KR"/>
    <property type="match status" value="1"/>
</dbReference>
<gene>
    <name evidence="4" type="ORF">BT96DRAFT_919690</name>
</gene>
<dbReference type="OrthoDB" id="2898509at2759"/>
<evidence type="ECO:0000313" key="5">
    <source>
        <dbReference type="Proteomes" id="UP000799118"/>
    </source>
</evidence>
<dbReference type="Proteomes" id="UP000799118">
    <property type="component" value="Unassembled WGS sequence"/>
</dbReference>
<proteinExistence type="predicted"/>
<feature type="transmembrane region" description="Helical" evidence="2">
    <location>
        <begin position="6"/>
        <end position="26"/>
    </location>
</feature>
<protein>
    <recommendedName>
        <fullName evidence="3">Ketoreductase (KR) domain-containing protein</fullName>
    </recommendedName>
</protein>
<keyword evidence="2" id="KW-0812">Transmembrane</keyword>
<keyword evidence="2" id="KW-0472">Membrane</keyword>
<keyword evidence="1" id="KW-0560">Oxidoreductase</keyword>
<keyword evidence="2" id="KW-1133">Transmembrane helix</keyword>
<dbReference type="Gene3D" id="3.40.50.720">
    <property type="entry name" value="NAD(P)-binding Rossmann-like Domain"/>
    <property type="match status" value="1"/>
</dbReference>